<reference evidence="1" key="1">
    <citation type="submission" date="2020-09" db="EMBL/GenBank/DDBJ databases">
        <title>Desulfogranum mesoprofundum gen. nov., sp. nov., a novel mesophilic, sulfate-reducing chemolithoautotroph isolated from a deep-sea hydrothermal vent chimney in the Suiyo Seamount.</title>
        <authorList>
            <person name="Hashimoto Y."/>
            <person name="Nakagawa S."/>
        </authorList>
    </citation>
    <scope>NUCLEOTIDE SEQUENCE</scope>
    <source>
        <strain evidence="1">KT2</strain>
    </source>
</reference>
<proteinExistence type="predicted"/>
<evidence type="ECO:0000313" key="2">
    <source>
        <dbReference type="Proteomes" id="UP000826725"/>
    </source>
</evidence>
<dbReference type="AlphaFoldDB" id="A0A8D5FQE1"/>
<keyword evidence="2" id="KW-1185">Reference proteome</keyword>
<evidence type="ECO:0000313" key="1">
    <source>
        <dbReference type="EMBL" id="BCL61830.1"/>
    </source>
</evidence>
<name>A0A8D5FQE1_9BACT</name>
<evidence type="ECO:0008006" key="3">
    <source>
        <dbReference type="Google" id="ProtNLM"/>
    </source>
</evidence>
<dbReference type="RefSeq" id="WP_228854247.1">
    <property type="nucleotide sequence ID" value="NZ_AP024086.1"/>
</dbReference>
<gene>
    <name evidence="1" type="ORF">DGMP_25230</name>
</gene>
<sequence>MSNELDFDELLSKYRTDPYDYVDVHAVHTGRVTFKVGEGQEVDAPAGEWKQIPGTALYEINRERNPKIITAKINGTVDTIATELDGCFVEAGTKLLTIRHPMKKKEIIENILKEVLSLFPAPETAKYFFALDIQSRIEKKGARSVTIGQGDEVFTMSLMKRDTPVYYTGERGVIHSIYFQPGVSVEQGEPLIGVCAPEKLPLIQKIITRVKAEWDSDH</sequence>
<accession>A0A8D5FQE1</accession>
<protein>
    <recommendedName>
        <fullName evidence="3">Biotin attachment protein</fullName>
    </recommendedName>
</protein>
<dbReference type="EMBL" id="AP024086">
    <property type="protein sequence ID" value="BCL61830.1"/>
    <property type="molecule type" value="Genomic_DNA"/>
</dbReference>
<dbReference type="KEGG" id="dbk:DGMP_25230"/>
<organism evidence="1 2">
    <name type="scientific">Desulfomarina profundi</name>
    <dbReference type="NCBI Taxonomy" id="2772557"/>
    <lineage>
        <taxon>Bacteria</taxon>
        <taxon>Pseudomonadati</taxon>
        <taxon>Thermodesulfobacteriota</taxon>
        <taxon>Desulfobulbia</taxon>
        <taxon>Desulfobulbales</taxon>
        <taxon>Desulfobulbaceae</taxon>
        <taxon>Desulfomarina</taxon>
    </lineage>
</organism>
<dbReference type="Proteomes" id="UP000826725">
    <property type="component" value="Chromosome"/>
</dbReference>